<dbReference type="GO" id="GO:0004519">
    <property type="term" value="F:endonuclease activity"/>
    <property type="evidence" value="ECO:0007669"/>
    <property type="project" value="UniProtKB-KW"/>
</dbReference>
<comment type="similarity">
    <text evidence="1">Belongs to the type-I restriction system S methylase family.</text>
</comment>
<organism evidence="5 6">
    <name type="scientific">Endozoicomonas euniceicola</name>
    <dbReference type="NCBI Taxonomy" id="1234143"/>
    <lineage>
        <taxon>Bacteria</taxon>
        <taxon>Pseudomonadati</taxon>
        <taxon>Pseudomonadota</taxon>
        <taxon>Gammaproteobacteria</taxon>
        <taxon>Oceanospirillales</taxon>
        <taxon>Endozoicomonadaceae</taxon>
        <taxon>Endozoicomonas</taxon>
    </lineage>
</organism>
<evidence type="ECO:0000256" key="2">
    <source>
        <dbReference type="ARBA" id="ARBA00022747"/>
    </source>
</evidence>
<evidence type="ECO:0000313" key="5">
    <source>
        <dbReference type="EMBL" id="UYM18602.1"/>
    </source>
</evidence>
<dbReference type="Pfam" id="PF01420">
    <property type="entry name" value="Methylase_S"/>
    <property type="match status" value="1"/>
</dbReference>
<keyword evidence="5" id="KW-0378">Hydrolase</keyword>
<keyword evidence="5" id="KW-0255">Endonuclease</keyword>
<dbReference type="EMBL" id="CP103300">
    <property type="protein sequence ID" value="UYM18602.1"/>
    <property type="molecule type" value="Genomic_DNA"/>
</dbReference>
<dbReference type="SUPFAM" id="SSF116734">
    <property type="entry name" value="DNA methylase specificity domain"/>
    <property type="match status" value="2"/>
</dbReference>
<dbReference type="EC" id="3.1.21.-" evidence="5"/>
<proteinExistence type="inferred from homology"/>
<evidence type="ECO:0000256" key="1">
    <source>
        <dbReference type="ARBA" id="ARBA00010923"/>
    </source>
</evidence>
<protein>
    <submittedName>
        <fullName evidence="5">Restriction endonuclease subunit S</fullName>
        <ecNumber evidence="5">3.1.21.-</ecNumber>
    </submittedName>
</protein>
<dbReference type="InterPro" id="IPR000055">
    <property type="entry name" value="Restrct_endonuc_typeI_TRD"/>
</dbReference>
<dbReference type="Gene3D" id="3.90.220.20">
    <property type="entry name" value="DNA methylase specificity domains"/>
    <property type="match status" value="2"/>
</dbReference>
<dbReference type="GO" id="GO:0016787">
    <property type="term" value="F:hydrolase activity"/>
    <property type="evidence" value="ECO:0007669"/>
    <property type="project" value="UniProtKB-KW"/>
</dbReference>
<name>A0ABY6H1C2_9GAMM</name>
<accession>A0ABY6H1C2</accession>
<evidence type="ECO:0000313" key="6">
    <source>
        <dbReference type="Proteomes" id="UP001163255"/>
    </source>
</evidence>
<dbReference type="Proteomes" id="UP001163255">
    <property type="component" value="Chromosome"/>
</dbReference>
<keyword evidence="3" id="KW-0238">DNA-binding</keyword>
<dbReference type="PANTHER" id="PTHR43140:SF1">
    <property type="entry name" value="TYPE I RESTRICTION ENZYME ECOKI SPECIFICITY SUBUNIT"/>
    <property type="match status" value="1"/>
</dbReference>
<dbReference type="InterPro" id="IPR044946">
    <property type="entry name" value="Restrct_endonuc_typeI_TRD_sf"/>
</dbReference>
<gene>
    <name evidence="5" type="ORF">NX720_12105</name>
</gene>
<evidence type="ECO:0000259" key="4">
    <source>
        <dbReference type="Pfam" id="PF01420"/>
    </source>
</evidence>
<dbReference type="RefSeq" id="WP_262601359.1">
    <property type="nucleotide sequence ID" value="NZ_CP103300.1"/>
</dbReference>
<sequence>MTINGLTEHLELLTTTHTTRSSSGRGRGSKLELTGIKKLRELILELAVRGKLVPQNSDDEPASVLLERIAAEKARLVKEKKIKRQKPLPPVAEDEKPFDLPAGWEWARLGEIGRDWGQKKPDDDFTYLDVSAIDNSKGKIGSPKVLSANEAPSRARKQIAQGTVIYSTVRPYLQNICVVDKLFSPEAIASTAFAILHPLQQMSGEFFALYLRSPVFIRYVESVQTGIAYPAINDKQFFSGITPVPPHAEAFRIMDKVNELMTHCDQLEQDETDSITAHQALVDTMLTTLTDSKNAGELAENWSLVAQHFDTLFTTDHSIEQLKQTILQLAVMGRLVPQDASDEPASVLLERIATEKARLVKEKKIKRQKPLPAITDEEKPFELPEGWEWCRVWDIAELITSGSRGWAQHYSEEGAIFVTMGNLSRGSYDLRMNTVRYVTPPENSEGARTKLIANDLLISITGDVGNLGLIPEGFGDAYINQHTCLLRFMPECQNLFFPEVMRSPLARYQFDAPQRGIKNSFRLGDVGEMIIPIPPFTEQKRIVAKIKELMSLCNTLKSQIHQTQTTQQQLSSALVEQALA</sequence>
<feature type="domain" description="Type I restriction modification DNA specificity" evidence="4">
    <location>
        <begin position="384"/>
        <end position="562"/>
    </location>
</feature>
<keyword evidence="5" id="KW-0540">Nuclease</keyword>
<keyword evidence="2" id="KW-0680">Restriction system</keyword>
<dbReference type="InterPro" id="IPR051212">
    <property type="entry name" value="Type-I_RE_S_subunit"/>
</dbReference>
<dbReference type="PANTHER" id="PTHR43140">
    <property type="entry name" value="TYPE-1 RESTRICTION ENZYME ECOKI SPECIFICITY PROTEIN"/>
    <property type="match status" value="1"/>
</dbReference>
<evidence type="ECO:0000256" key="3">
    <source>
        <dbReference type="ARBA" id="ARBA00023125"/>
    </source>
</evidence>
<reference evidence="5" key="1">
    <citation type="submission" date="2022-10" db="EMBL/GenBank/DDBJ databases">
        <title>Completed Genome Sequence of two octocoral isolated bacterium, Endozoicomonas euniceicola EF212T and Endozoicomonas gorgoniicola PS125T.</title>
        <authorList>
            <person name="Chiou Y.-J."/>
            <person name="Chen Y.-H."/>
        </authorList>
    </citation>
    <scope>NUCLEOTIDE SEQUENCE</scope>
    <source>
        <strain evidence="5">EF212</strain>
    </source>
</reference>
<keyword evidence="6" id="KW-1185">Reference proteome</keyword>